<dbReference type="Proteomes" id="UP000321570">
    <property type="component" value="Unassembled WGS sequence"/>
</dbReference>
<proteinExistence type="predicted"/>
<dbReference type="EMBL" id="CABIJS010000477">
    <property type="protein sequence ID" value="VUZ52195.1"/>
    <property type="molecule type" value="Genomic_DNA"/>
</dbReference>
<evidence type="ECO:0000313" key="1">
    <source>
        <dbReference type="EMBL" id="VUZ52195.1"/>
    </source>
</evidence>
<gene>
    <name evidence="1" type="ORF">WMSIL1_LOCUS10829</name>
</gene>
<dbReference type="AlphaFoldDB" id="A0A564YY94"/>
<protein>
    <submittedName>
        <fullName evidence="1">Uncharacterized protein</fullName>
    </submittedName>
</protein>
<accession>A0A564YY94</accession>
<organism evidence="1 2">
    <name type="scientific">Hymenolepis diminuta</name>
    <name type="common">Rat tapeworm</name>
    <dbReference type="NCBI Taxonomy" id="6216"/>
    <lineage>
        <taxon>Eukaryota</taxon>
        <taxon>Metazoa</taxon>
        <taxon>Spiralia</taxon>
        <taxon>Lophotrochozoa</taxon>
        <taxon>Platyhelminthes</taxon>
        <taxon>Cestoda</taxon>
        <taxon>Eucestoda</taxon>
        <taxon>Cyclophyllidea</taxon>
        <taxon>Hymenolepididae</taxon>
        <taxon>Hymenolepis</taxon>
    </lineage>
</organism>
<reference evidence="1 2" key="1">
    <citation type="submission" date="2019-07" db="EMBL/GenBank/DDBJ databases">
        <authorList>
            <person name="Jastrzebski P J."/>
            <person name="Paukszto L."/>
            <person name="Jastrzebski P J."/>
        </authorList>
    </citation>
    <scope>NUCLEOTIDE SEQUENCE [LARGE SCALE GENOMIC DNA]</scope>
    <source>
        <strain evidence="1 2">WMS-il1</strain>
    </source>
</reference>
<sequence length="149" mass="16078">MPQQLSFPPSTSACGACYFNQRNKRPKPYSTTSFTTTMTTITTTTSSTTTSNAPSPTPYPTTYFPTEVPTIASICTDSSGLGFTSDLISNVMKISEKAFTPSMNTSSSTAIPNAIPMITRESTSTSITTHHLSTAEFHVLTQQLYNHSL</sequence>
<keyword evidence="2" id="KW-1185">Reference proteome</keyword>
<evidence type="ECO:0000313" key="2">
    <source>
        <dbReference type="Proteomes" id="UP000321570"/>
    </source>
</evidence>
<name>A0A564YY94_HYMDI</name>